<name>A0A1H1XXB2_9ACTN</name>
<dbReference type="InterPro" id="IPR024983">
    <property type="entry name" value="CHAT_dom"/>
</dbReference>
<keyword evidence="3" id="KW-0677">Repeat</keyword>
<dbReference type="Gene3D" id="1.25.40.10">
    <property type="entry name" value="Tetratricopeptide repeat domain"/>
    <property type="match status" value="2"/>
</dbReference>
<evidence type="ECO:0000259" key="5">
    <source>
        <dbReference type="Pfam" id="PF12770"/>
    </source>
</evidence>
<feature type="domain" description="CHAT" evidence="5">
    <location>
        <begin position="327"/>
        <end position="592"/>
    </location>
</feature>
<evidence type="ECO:0000313" key="8">
    <source>
        <dbReference type="Proteomes" id="UP000198688"/>
    </source>
</evidence>
<evidence type="ECO:0000256" key="1">
    <source>
        <dbReference type="ARBA" id="ARBA00004496"/>
    </source>
</evidence>
<dbReference type="Pfam" id="PF12770">
    <property type="entry name" value="CHAT"/>
    <property type="match status" value="1"/>
</dbReference>
<dbReference type="InterPro" id="IPR019734">
    <property type="entry name" value="TPR_rpt"/>
</dbReference>
<feature type="repeat" description="TPR" evidence="4">
    <location>
        <begin position="1256"/>
        <end position="1289"/>
    </location>
</feature>
<evidence type="ECO:0000256" key="3">
    <source>
        <dbReference type="ARBA" id="ARBA00022737"/>
    </source>
</evidence>
<dbReference type="GO" id="GO:0001965">
    <property type="term" value="F:G-protein alpha-subunit binding"/>
    <property type="evidence" value="ECO:0007669"/>
    <property type="project" value="TreeGrafter"/>
</dbReference>
<dbReference type="Gene3D" id="3.40.50.300">
    <property type="entry name" value="P-loop containing nucleotide triphosphate hydrolases"/>
    <property type="match status" value="1"/>
</dbReference>
<feature type="repeat" description="TPR" evidence="4">
    <location>
        <begin position="1296"/>
        <end position="1329"/>
    </location>
</feature>
<dbReference type="Pfam" id="PF13191">
    <property type="entry name" value="AAA_16"/>
    <property type="match status" value="1"/>
</dbReference>
<dbReference type="Pfam" id="PF13424">
    <property type="entry name" value="TPR_12"/>
    <property type="match status" value="4"/>
</dbReference>
<dbReference type="GO" id="GO:0005092">
    <property type="term" value="F:GDP-dissociation inhibitor activity"/>
    <property type="evidence" value="ECO:0007669"/>
    <property type="project" value="TreeGrafter"/>
</dbReference>
<feature type="repeat" description="TPR" evidence="4">
    <location>
        <begin position="1176"/>
        <end position="1209"/>
    </location>
</feature>
<feature type="repeat" description="TPR" evidence="4">
    <location>
        <begin position="1096"/>
        <end position="1129"/>
    </location>
</feature>
<dbReference type="PANTHER" id="PTHR45954:SF1">
    <property type="entry name" value="LD33695P"/>
    <property type="match status" value="1"/>
</dbReference>
<feature type="domain" description="Orc1-like AAA ATPase" evidence="6">
    <location>
        <begin position="646"/>
        <end position="773"/>
    </location>
</feature>
<dbReference type="EMBL" id="LT629758">
    <property type="protein sequence ID" value="SDT13376.1"/>
    <property type="molecule type" value="Genomic_DNA"/>
</dbReference>
<dbReference type="InterPro" id="IPR011990">
    <property type="entry name" value="TPR-like_helical_dom_sf"/>
</dbReference>
<keyword evidence="4" id="KW-0802">TPR repeat</keyword>
<feature type="repeat" description="TPR" evidence="4">
    <location>
        <begin position="1136"/>
        <end position="1169"/>
    </location>
</feature>
<dbReference type="SMART" id="SM00028">
    <property type="entry name" value="TPR"/>
    <property type="match status" value="8"/>
</dbReference>
<accession>A0A1H1XXB2</accession>
<proteinExistence type="predicted"/>
<comment type="subcellular location">
    <subcellularLocation>
        <location evidence="1">Cytoplasm</location>
    </subcellularLocation>
</comment>
<keyword evidence="2" id="KW-0963">Cytoplasm</keyword>
<evidence type="ECO:0000256" key="4">
    <source>
        <dbReference type="PROSITE-ProRule" id="PRU00339"/>
    </source>
</evidence>
<protein>
    <submittedName>
        <fullName evidence="7">AAA ATPase domain-containing protein</fullName>
    </submittedName>
</protein>
<evidence type="ECO:0000256" key="2">
    <source>
        <dbReference type="ARBA" id="ARBA00022490"/>
    </source>
</evidence>
<sequence>MNAVAAGSRAGVRLAEAWASLPPGAIKLACHAAVPVVVDPTFLNLLRINFFMDPPDDLPWTVEAELLGSPLFRELGGELFEIDPELRRWLLVSLQSVYRWERTERVALLLERYSDLVGAWSGEPYLAQAQRLTALSVLHPAKALRWLDDVQTDVTAQVELSPDWFVAMRGRLEAQPVSTVRLDGEIGAAAQRLRLGDSAARADLTALGLLPGSDVAAVSVALRSAPGSDEELQLLERLRGLTAVVNPLVQPNTGLSATQGQMRVVDVEIFEQASTYIELHLSEDGGPQATRGMDRASVDALAEAVDRDYRRDTVAQRVFASPLLAELGARLFDFLDGDQRWLTSVLRHPPGSTLRITTADKRLRQLPWELLATGGSYLAVAAGSPVLPVRVVGTHARLPADTAAGNRPLRVLFMATSPEHVEPVLNFEAEEAAILAATSRTGAELVVEESGTLDGLRALMRDYGDGYFDVLHLSGHATLTGIGPGFVVEDEFGAAVAATADQIAQALSGTWPRLVFVSGSGTAHSPDSGAFPSMSESLVRAGAPTVLGWALPVGDTSATDFAAKLYESLADGGRLDWAVIEARRHLYRDEKSPNWHLLRVFADRSPLSAMVTPLNTMRRQAIRVRAADQAFLDPQTGLSRVASRSTFVGRRRVIQRCLRALNQPADTAAGALVLHGMEGLGKSSLASRLLERMPTHQRAVWYGRVDAIKLRELLTKIRFSTLDQQVEATKILDTEQIPLARRLQFLLDADGPLGRTPCLFVFDDFEDGNLDERDGSHVLAPQMADILPALLTAIDETGSRSRVIITSRYRFPTPAGTRVTVESLETLTPVEQTKKISNLANLRPGSHLDREIRRRAIAAADGNPGLLDRIDRIVADTTLDVDALLTAIENETIRFRENILAKELLDSQDPELRHMLATVSVVELPIPAETVHAVHGHPDTTRYLTRAVQLGLIEEGTDPTTRRHRYYVSNVLRPLLSLTDDEHIRACAAAARSLGELGFGISAGHGEEVHRLAVSSGETLIARDIGSQMARLWLPRSRFADVEAIATATLTLGPDAGAFYDRGWARRATGRPRPALDDYQQAIDLYREAGDRGNEAATLTNIGLVYDGLGDRQRALDFYQQALPIRREVGDRAGEATTLTNIGLVYDGLGDRQRALDFYQQALPIRREVGDRAGEATTLTNIGLVYDGLGDRQRALDFYQQALPIRREVGDRAGEATTLTNIGLVYDGLGDRQRALDFYQQALPIRREVGDRAGEATTLTNIGLVYDGLGDRQRALDFYQQALPIRREVGDRAGEATTLTNIGLVYDGLGDRQRALDFYQQALPIRREVGDRAGEATTRYNIAMIHRAGGDLVLAVGELERVVDLDRQVEHPDLAGDTAMLEQVRHELTQARARG</sequence>
<evidence type="ECO:0000259" key="6">
    <source>
        <dbReference type="Pfam" id="PF13191"/>
    </source>
</evidence>
<dbReference type="InterPro" id="IPR041664">
    <property type="entry name" value="AAA_16"/>
</dbReference>
<dbReference type="GO" id="GO:0005938">
    <property type="term" value="C:cell cortex"/>
    <property type="evidence" value="ECO:0007669"/>
    <property type="project" value="TreeGrafter"/>
</dbReference>
<evidence type="ECO:0000313" key="7">
    <source>
        <dbReference type="EMBL" id="SDT13376.1"/>
    </source>
</evidence>
<dbReference type="InterPro" id="IPR027417">
    <property type="entry name" value="P-loop_NTPase"/>
</dbReference>
<feature type="repeat" description="TPR" evidence="4">
    <location>
        <begin position="1216"/>
        <end position="1249"/>
    </location>
</feature>
<dbReference type="SUPFAM" id="SSF52540">
    <property type="entry name" value="P-loop containing nucleoside triphosphate hydrolases"/>
    <property type="match status" value="1"/>
</dbReference>
<dbReference type="Proteomes" id="UP000198688">
    <property type="component" value="Chromosome I"/>
</dbReference>
<dbReference type="PANTHER" id="PTHR45954">
    <property type="entry name" value="LD33695P"/>
    <property type="match status" value="1"/>
</dbReference>
<reference evidence="7 8" key="1">
    <citation type="submission" date="2016-10" db="EMBL/GenBank/DDBJ databases">
        <authorList>
            <person name="de Groot N.N."/>
        </authorList>
    </citation>
    <scope>NUCLEOTIDE SEQUENCE [LARGE SCALE GENOMIC DNA]</scope>
    <source>
        <strain evidence="7 8">DSM 43941</strain>
    </source>
</reference>
<gene>
    <name evidence="7" type="ORF">SAMN04489716_2610</name>
</gene>
<dbReference type="PROSITE" id="PS50005">
    <property type="entry name" value="TPR"/>
    <property type="match status" value="6"/>
</dbReference>
<dbReference type="STRING" id="113562.SAMN04489716_2610"/>
<dbReference type="InterPro" id="IPR052386">
    <property type="entry name" value="GPSM"/>
</dbReference>
<organism evidence="7 8">
    <name type="scientific">Actinoplanes derwentensis</name>
    <dbReference type="NCBI Taxonomy" id="113562"/>
    <lineage>
        <taxon>Bacteria</taxon>
        <taxon>Bacillati</taxon>
        <taxon>Actinomycetota</taxon>
        <taxon>Actinomycetes</taxon>
        <taxon>Micromonosporales</taxon>
        <taxon>Micromonosporaceae</taxon>
        <taxon>Actinoplanes</taxon>
    </lineage>
</organism>
<dbReference type="SUPFAM" id="SSF48452">
    <property type="entry name" value="TPR-like"/>
    <property type="match status" value="2"/>
</dbReference>
<keyword evidence="8" id="KW-1185">Reference proteome</keyword>